<reference evidence="3 4" key="1">
    <citation type="submission" date="2016-03" db="EMBL/GenBank/DDBJ databases">
        <title>EvidentialGene: Evidence-directed Construction of Genes on Genomes.</title>
        <authorList>
            <person name="Gilbert D.G."/>
            <person name="Choi J.-H."/>
            <person name="Mockaitis K."/>
            <person name="Colbourne J."/>
            <person name="Pfrender M."/>
        </authorList>
    </citation>
    <scope>NUCLEOTIDE SEQUENCE [LARGE SCALE GENOMIC DNA]</scope>
    <source>
        <strain evidence="3 4">Xinb3</strain>
        <tissue evidence="3">Complete organism</tissue>
    </source>
</reference>
<evidence type="ECO:0000313" key="3">
    <source>
        <dbReference type="EMBL" id="KZS03400.1"/>
    </source>
</evidence>
<evidence type="ECO:0000313" key="4">
    <source>
        <dbReference type="Proteomes" id="UP000076858"/>
    </source>
</evidence>
<dbReference type="SMART" id="SM00034">
    <property type="entry name" value="CLECT"/>
    <property type="match status" value="1"/>
</dbReference>
<proteinExistence type="predicted"/>
<gene>
    <name evidence="3" type="ORF">APZ42_033836</name>
</gene>
<keyword evidence="1" id="KW-0472">Membrane</keyword>
<dbReference type="CDD" id="cd00037">
    <property type="entry name" value="CLECT"/>
    <property type="match status" value="1"/>
</dbReference>
<dbReference type="PROSITE" id="PS50041">
    <property type="entry name" value="C_TYPE_LECTIN_2"/>
    <property type="match status" value="2"/>
</dbReference>
<sequence>MRGFENLFNMLVFFSTETSPDVGEAFGQSWIKENSFWTSLCFSNGRLQWLGSPNSYEERNILILEKFLPDLMAPDLIKNQMYCYHTGGDRIDQLKTSGLSLKDSQQTLGCMCVSNYRSTHELRVFTPKGQILSVSAMTEGADIDWGPVGQNRNGFINVSPSKITSLKLKCEVKTTDYAHTPAIKIRWIRNGGYVGNFPQEVSFASEEDFIPWIGLVTCEALYGNQAIRSDGFHLVAWNTVTVRLVSTCISCRLHNILETAKIILTQFVEVEISSGKGRTLKFHVEPPVIQQTYITFIMHMQNKEINKFDFQMVQKLGKQFQLSRWAKSRSLYLPNDNFELLLDTISPCNMALPNDSNNVTWVGYLGQTVTSGNFIGGPVCLDNHGDIITRSCGMPEIYPFQHQTCSTMKARQEDPQCFYGYEEVDGKCYKMTEVTSFATAVSQCWAGWPMQPEILMPDSLSNWVQTSREWIYRTQNSASSLVWLPLRRLNKASFLQTPVWSWNTVSNRWIFQTSDWNTTVETSEESALCAAYDLGKNQIISTSCQNHLPMICGRPLMPKLPQQFNLNSQLDHVGEYFCDPGWLTHWFVLDAGICYRRYTLKVAIDVDEAQEFCVQHGGHLATAPTHATRKALEEVYAYFSNRSVVDSWIGLWNRNDQPGAFRWLDESADINSSTYNWHPYSEFGNGYASAFHLGMWWNWPRNTKLWGLVCQKTMFDWQDGLSLLIEPPTDSEQEGEYAVVFTYNPKPPLREGDDKDSWPNATETRKLSHSSYLKKSFWQSDFDVVCYLKNYVRRFSFRRGFRRQYRTLVPVPTTMGSGPLTCEAWLNRPAFRFQSNTIVHRPAHWYNYVIVISQRNQLFSLLQHHQTAIKENRELLADDLLQRLNLNRFRYFREIMNNFSIVTITVEPNPSNTTGAENIFNFVVSFFVPSDVPQYDLLANARRCQPEWHFDDLKMETLEYERILHVLMQSCLPLIYKNDENYQFIEVRSTVACPPIRPLETLDHHDREEAPITIDRLAWPRTDINRMTRSISPCLIGGHMVHRTCMGNFERGAIWGTPKIRESTEIMYEATTICETPDVTNAKLYQLERMSQTALNGGLSMDAILKELLAEWEQPYLSAASLELSIDSLSHMISAYRKQTVHFNRLLVTTLMEKMVRPGKSPLLELQFLPDVLNELIQLFSYLPLLDREGPRVRINLGDQVSIVADKSDPMLISQPSALTIDFNSLTVVVQKGSENAEYSNAIFTIVAVLPFDLLAVNPLTKDNVVNLYKIDASDRTRSSLLGQFISGQPIVHVNLQPILMTVPMLFTLAFKEDRDWESIPASTLFCARWDSRAIGLQGGWLTGDCWYLGINEYRRHICQCHSSGIYSLFRSARETRTLWSALIHRLPIVINIALITLVATCLVIRSACIYHKAVREMDLVEMGARLQLIMAWLMMLCCHLSQYFVQAHMVGCIVLTTLFQFFLTSAFFWQGTLLVIRRWQIHEHWIPNQNACLAKFSFAVWGLSSITILTIPIYKWKYADAKPIRSECWIEDPVDFGLTVAIICLATMVSFILNMKNICDQKEFGITPVWNAGDILAAIAMPLMALAGLFAIVDNTWLQSSSTAIVFTVASSLTGLLWLCTFWTLVARPLVKHKFQHSNAKVAGDLQLKIIYGSSIEYLNDR</sequence>
<keyword evidence="1" id="KW-0812">Transmembrane</keyword>
<dbReference type="STRING" id="35525.A0A164KMY8"/>
<feature type="transmembrane region" description="Helical" evidence="1">
    <location>
        <begin position="1537"/>
        <end position="1555"/>
    </location>
</feature>
<dbReference type="Pfam" id="PF00059">
    <property type="entry name" value="Lectin_C"/>
    <property type="match status" value="1"/>
</dbReference>
<dbReference type="Gene3D" id="3.10.100.10">
    <property type="entry name" value="Mannose-Binding Protein A, subunit A"/>
    <property type="match status" value="1"/>
</dbReference>
<evidence type="ECO:0000256" key="1">
    <source>
        <dbReference type="SAM" id="Phobius"/>
    </source>
</evidence>
<feature type="transmembrane region" description="Helical" evidence="1">
    <location>
        <begin position="1427"/>
        <end position="1446"/>
    </location>
</feature>
<dbReference type="EMBL" id="LRGB01003275">
    <property type="protein sequence ID" value="KZS03400.1"/>
    <property type="molecule type" value="Genomic_DNA"/>
</dbReference>
<feature type="domain" description="C-type lectin" evidence="2">
    <location>
        <begin position="424"/>
        <end position="553"/>
    </location>
</feature>
<comment type="caution">
    <text evidence="3">The sequence shown here is derived from an EMBL/GenBank/DDBJ whole genome shotgun (WGS) entry which is preliminary data.</text>
</comment>
<feature type="transmembrane region" description="Helical" evidence="1">
    <location>
        <begin position="1606"/>
        <end position="1627"/>
    </location>
</feature>
<evidence type="ECO:0000259" key="2">
    <source>
        <dbReference type="PROSITE" id="PS50041"/>
    </source>
</evidence>
<name>A0A164KMY8_9CRUS</name>
<feature type="transmembrane region" description="Helical" evidence="1">
    <location>
        <begin position="1458"/>
        <end position="1477"/>
    </location>
</feature>
<keyword evidence="4" id="KW-1185">Reference proteome</keyword>
<feature type="transmembrane region" description="Helical" evidence="1">
    <location>
        <begin position="1387"/>
        <end position="1406"/>
    </location>
</feature>
<organism evidence="3 4">
    <name type="scientific">Daphnia magna</name>
    <dbReference type="NCBI Taxonomy" id="35525"/>
    <lineage>
        <taxon>Eukaryota</taxon>
        <taxon>Metazoa</taxon>
        <taxon>Ecdysozoa</taxon>
        <taxon>Arthropoda</taxon>
        <taxon>Crustacea</taxon>
        <taxon>Branchiopoda</taxon>
        <taxon>Diplostraca</taxon>
        <taxon>Cladocera</taxon>
        <taxon>Anomopoda</taxon>
        <taxon>Daphniidae</taxon>
        <taxon>Daphnia</taxon>
    </lineage>
</organism>
<dbReference type="InterPro" id="IPR016187">
    <property type="entry name" value="CTDL_fold"/>
</dbReference>
<feature type="transmembrane region" description="Helical" evidence="1">
    <location>
        <begin position="1576"/>
        <end position="1594"/>
    </location>
</feature>
<dbReference type="InterPro" id="IPR016186">
    <property type="entry name" value="C-type_lectin-like/link_sf"/>
</dbReference>
<dbReference type="Proteomes" id="UP000076858">
    <property type="component" value="Unassembled WGS sequence"/>
</dbReference>
<keyword evidence="1" id="KW-1133">Transmembrane helix</keyword>
<dbReference type="OrthoDB" id="6342977at2759"/>
<dbReference type="InterPro" id="IPR001304">
    <property type="entry name" value="C-type_lectin-like"/>
</dbReference>
<dbReference type="SUPFAM" id="SSF56436">
    <property type="entry name" value="C-type lectin-like"/>
    <property type="match status" value="2"/>
</dbReference>
<feature type="domain" description="C-type lectin" evidence="2">
    <location>
        <begin position="590"/>
        <end position="711"/>
    </location>
</feature>
<feature type="transmembrane region" description="Helical" evidence="1">
    <location>
        <begin position="1497"/>
        <end position="1517"/>
    </location>
</feature>
<protein>
    <recommendedName>
        <fullName evidence="2">C-type lectin domain-containing protein</fullName>
    </recommendedName>
</protein>
<accession>A0A164KMY8</accession>